<feature type="transmembrane region" description="Helical" evidence="1">
    <location>
        <begin position="228"/>
        <end position="249"/>
    </location>
</feature>
<organism evidence="3 4">
    <name type="scientific">Steinernema hermaphroditum</name>
    <dbReference type="NCBI Taxonomy" id="289476"/>
    <lineage>
        <taxon>Eukaryota</taxon>
        <taxon>Metazoa</taxon>
        <taxon>Ecdysozoa</taxon>
        <taxon>Nematoda</taxon>
        <taxon>Chromadorea</taxon>
        <taxon>Rhabditida</taxon>
        <taxon>Tylenchina</taxon>
        <taxon>Panagrolaimomorpha</taxon>
        <taxon>Strongyloidoidea</taxon>
        <taxon>Steinernematidae</taxon>
        <taxon>Steinernema</taxon>
    </lineage>
</organism>
<proteinExistence type="predicted"/>
<feature type="signal peptide" evidence="2">
    <location>
        <begin position="1"/>
        <end position="19"/>
    </location>
</feature>
<evidence type="ECO:0008006" key="5">
    <source>
        <dbReference type="Google" id="ProtNLM"/>
    </source>
</evidence>
<evidence type="ECO:0000313" key="4">
    <source>
        <dbReference type="Proteomes" id="UP001175271"/>
    </source>
</evidence>
<accession>A0AA39H2A6</accession>
<keyword evidence="1" id="KW-0472">Membrane</keyword>
<feature type="chain" id="PRO_5041341314" description="Ig-like domain-containing protein" evidence="2">
    <location>
        <begin position="20"/>
        <end position="250"/>
    </location>
</feature>
<protein>
    <recommendedName>
        <fullName evidence="5">Ig-like domain-containing protein</fullName>
    </recommendedName>
</protein>
<keyword evidence="1" id="KW-1133">Transmembrane helix</keyword>
<name>A0AA39H2A6_9BILA</name>
<evidence type="ECO:0000256" key="2">
    <source>
        <dbReference type="SAM" id="SignalP"/>
    </source>
</evidence>
<evidence type="ECO:0000313" key="3">
    <source>
        <dbReference type="EMBL" id="KAK0397912.1"/>
    </source>
</evidence>
<comment type="caution">
    <text evidence="3">The sequence shown here is derived from an EMBL/GenBank/DDBJ whole genome shotgun (WGS) entry which is preliminary data.</text>
</comment>
<sequence>MHILCAAIFLIVLLGVVTSDRRIVSSTLVSKQTHRMYFYHLEQWYARNLEIYCPWSEDELFWSYNNDTNIPRDYEIRMNKLIIRNPSAEVSGNYDCCIPEESGVYCYRNVLELTDGQPQIEVDLREARNPTKTKKVMKPGADVYLWVFQDQSDLIHCDFDNGDEHTDLQLPSNANIDVFIPSPFGLPHNNFVIYNASQINSGFYKCYGKNNMTNTFELLFGHDIQQNGITLINLHPLPIVIVFVAILLLL</sequence>
<evidence type="ECO:0000256" key="1">
    <source>
        <dbReference type="SAM" id="Phobius"/>
    </source>
</evidence>
<dbReference type="EMBL" id="JAUCMV010000005">
    <property type="protein sequence ID" value="KAK0397912.1"/>
    <property type="molecule type" value="Genomic_DNA"/>
</dbReference>
<dbReference type="Proteomes" id="UP001175271">
    <property type="component" value="Unassembled WGS sequence"/>
</dbReference>
<dbReference type="AlphaFoldDB" id="A0AA39H2A6"/>
<gene>
    <name evidence="3" type="ORF">QR680_002332</name>
</gene>
<keyword evidence="1" id="KW-0812">Transmembrane</keyword>
<keyword evidence="2" id="KW-0732">Signal</keyword>
<keyword evidence="4" id="KW-1185">Reference proteome</keyword>
<reference evidence="3" key="1">
    <citation type="submission" date="2023-06" db="EMBL/GenBank/DDBJ databases">
        <title>Genomic analysis of the entomopathogenic nematode Steinernema hermaphroditum.</title>
        <authorList>
            <person name="Schwarz E.M."/>
            <person name="Heppert J.K."/>
            <person name="Baniya A."/>
            <person name="Schwartz H.T."/>
            <person name="Tan C.-H."/>
            <person name="Antoshechkin I."/>
            <person name="Sternberg P.W."/>
            <person name="Goodrich-Blair H."/>
            <person name="Dillman A.R."/>
        </authorList>
    </citation>
    <scope>NUCLEOTIDE SEQUENCE</scope>
    <source>
        <strain evidence="3">PS9179</strain>
        <tissue evidence="3">Whole animal</tissue>
    </source>
</reference>